<sequence length="108" mass="12154">MTLTTMNETVPQIRLRPLWRLSLIIGLVMTLLACSGGDTADIKAAAERYITANSNMLATYNRSVEVLECKQTGDDTGVCNVEFRPHAGGEYREEWMVKQTAFNGWRVR</sequence>
<reference evidence="1 2" key="1">
    <citation type="submission" date="2024-02" db="EMBL/GenBank/DDBJ databases">
        <title>Complete genome sequence of Pelagibacterium nitratireducens ZH15.</title>
        <authorList>
            <person name="Zhao L.H."/>
        </authorList>
    </citation>
    <scope>NUCLEOTIDE SEQUENCE [LARGE SCALE GENOMIC DNA]</scope>
    <source>
        <strain evidence="1 2">ZH15</strain>
    </source>
</reference>
<accession>A0ABZ2I5D8</accession>
<proteinExistence type="predicted"/>
<keyword evidence="2" id="KW-1185">Reference proteome</keyword>
<name>A0ABZ2I5D8_9HYPH</name>
<evidence type="ECO:0000313" key="1">
    <source>
        <dbReference type="EMBL" id="WWT33141.1"/>
    </source>
</evidence>
<dbReference type="Proteomes" id="UP001369958">
    <property type="component" value="Chromosome"/>
</dbReference>
<evidence type="ECO:0000313" key="2">
    <source>
        <dbReference type="Proteomes" id="UP001369958"/>
    </source>
</evidence>
<dbReference type="EMBL" id="CP146275">
    <property type="protein sequence ID" value="WWT33141.1"/>
    <property type="molecule type" value="Genomic_DNA"/>
</dbReference>
<evidence type="ECO:0008006" key="3">
    <source>
        <dbReference type="Google" id="ProtNLM"/>
    </source>
</evidence>
<dbReference type="RefSeq" id="WP_338608564.1">
    <property type="nucleotide sequence ID" value="NZ_CP146275.1"/>
</dbReference>
<gene>
    <name evidence="1" type="ORF">V6617_01300</name>
</gene>
<organism evidence="1 2">
    <name type="scientific">Pelagibacterium nitratireducens</name>
    <dbReference type="NCBI Taxonomy" id="1046114"/>
    <lineage>
        <taxon>Bacteria</taxon>
        <taxon>Pseudomonadati</taxon>
        <taxon>Pseudomonadota</taxon>
        <taxon>Alphaproteobacteria</taxon>
        <taxon>Hyphomicrobiales</taxon>
        <taxon>Devosiaceae</taxon>
        <taxon>Pelagibacterium</taxon>
    </lineage>
</organism>
<protein>
    <recommendedName>
        <fullName evidence="3">Lipoprotein</fullName>
    </recommendedName>
</protein>